<keyword evidence="7" id="KW-1185">Reference proteome</keyword>
<comment type="similarity">
    <text evidence="2">Belongs to the PanB family.</text>
</comment>
<dbReference type="AlphaFoldDB" id="A0A6A3BVX5"/>
<dbReference type="GO" id="GO:0015940">
    <property type="term" value="P:pantothenate biosynthetic process"/>
    <property type="evidence" value="ECO:0007669"/>
    <property type="project" value="UniProtKB-UniPathway"/>
</dbReference>
<evidence type="ECO:0000256" key="3">
    <source>
        <dbReference type="ARBA" id="ARBA00012618"/>
    </source>
</evidence>
<evidence type="ECO:0000256" key="5">
    <source>
        <dbReference type="ARBA" id="ARBA00049172"/>
    </source>
</evidence>
<organism evidence="6 7">
    <name type="scientific">Hibiscus syriacus</name>
    <name type="common">Rose of Sharon</name>
    <dbReference type="NCBI Taxonomy" id="106335"/>
    <lineage>
        <taxon>Eukaryota</taxon>
        <taxon>Viridiplantae</taxon>
        <taxon>Streptophyta</taxon>
        <taxon>Embryophyta</taxon>
        <taxon>Tracheophyta</taxon>
        <taxon>Spermatophyta</taxon>
        <taxon>Magnoliopsida</taxon>
        <taxon>eudicotyledons</taxon>
        <taxon>Gunneridae</taxon>
        <taxon>Pentapetalae</taxon>
        <taxon>rosids</taxon>
        <taxon>malvids</taxon>
        <taxon>Malvales</taxon>
        <taxon>Malvaceae</taxon>
        <taxon>Malvoideae</taxon>
        <taxon>Hibiscus</taxon>
    </lineage>
</organism>
<sequence>MVVHGNDTTLPISLDEMLVHCRSVARGAKRPLLVGDLPFGTYETSSSQVCTSMNQNNSLVHRIILVVDTAVRVLKMDAIKFEGGFPSRISAAKAIEAEIAVIGHIILTPLAISVLGGFQPQGKNVLVQSRDCNGFAGSRCFSVVMECVLQISHNWHWSWAFLQWTG</sequence>
<accession>A0A6A3BVX5</accession>
<dbReference type="GO" id="GO:0032259">
    <property type="term" value="P:methylation"/>
    <property type="evidence" value="ECO:0007669"/>
    <property type="project" value="UniProtKB-KW"/>
</dbReference>
<comment type="catalytic activity">
    <reaction evidence="5">
        <text>(6R)-5,10-methylene-5,6,7,8-tetrahydrofolate + 3-methyl-2-oxobutanoate + H2O = 2-dehydropantoate + (6S)-5,6,7,8-tetrahydrofolate</text>
        <dbReference type="Rhea" id="RHEA:11824"/>
        <dbReference type="ChEBI" id="CHEBI:11561"/>
        <dbReference type="ChEBI" id="CHEBI:11851"/>
        <dbReference type="ChEBI" id="CHEBI:15377"/>
        <dbReference type="ChEBI" id="CHEBI:15636"/>
        <dbReference type="ChEBI" id="CHEBI:57453"/>
        <dbReference type="EC" id="2.1.2.11"/>
    </reaction>
</comment>
<dbReference type="GO" id="GO:0005739">
    <property type="term" value="C:mitochondrion"/>
    <property type="evidence" value="ECO:0007669"/>
    <property type="project" value="TreeGrafter"/>
</dbReference>
<evidence type="ECO:0000256" key="1">
    <source>
        <dbReference type="ARBA" id="ARBA00005033"/>
    </source>
</evidence>
<dbReference type="EMBL" id="VEPZ02000661">
    <property type="protein sequence ID" value="KAE8721010.1"/>
    <property type="molecule type" value="Genomic_DNA"/>
</dbReference>
<dbReference type="PANTHER" id="PTHR20881:SF0">
    <property type="entry name" value="3-METHYL-2-OXOBUTANOATE HYDROXYMETHYLTRANSFERASE"/>
    <property type="match status" value="1"/>
</dbReference>
<dbReference type="Gene3D" id="3.20.20.60">
    <property type="entry name" value="Phosphoenolpyruvate-binding domains"/>
    <property type="match status" value="1"/>
</dbReference>
<comment type="caution">
    <text evidence="6">The sequence shown here is derived from an EMBL/GenBank/DDBJ whole genome shotgun (WGS) entry which is preliminary data.</text>
</comment>
<dbReference type="GO" id="GO:0008168">
    <property type="term" value="F:methyltransferase activity"/>
    <property type="evidence" value="ECO:0007669"/>
    <property type="project" value="UniProtKB-KW"/>
</dbReference>
<reference evidence="6" key="1">
    <citation type="submission" date="2019-09" db="EMBL/GenBank/DDBJ databases">
        <title>Draft genome information of white flower Hibiscus syriacus.</title>
        <authorList>
            <person name="Kim Y.-M."/>
        </authorList>
    </citation>
    <scope>NUCLEOTIDE SEQUENCE [LARGE SCALE GENOMIC DNA]</scope>
    <source>
        <strain evidence="6">YM2019G1</strain>
    </source>
</reference>
<dbReference type="SUPFAM" id="SSF51621">
    <property type="entry name" value="Phosphoenolpyruvate/pyruvate domain"/>
    <property type="match status" value="1"/>
</dbReference>
<dbReference type="Proteomes" id="UP000436088">
    <property type="component" value="Unassembled WGS sequence"/>
</dbReference>
<protein>
    <recommendedName>
        <fullName evidence="3">3-methyl-2-oxobutanoate hydroxymethyltransferase</fullName>
        <ecNumber evidence="3">2.1.2.11</ecNumber>
    </recommendedName>
</protein>
<comment type="pathway">
    <text evidence="1">Cofactor biosynthesis; (R)-pantothenate biosynthesis; (R)-pantoate from 3-methyl-2-oxobutanoate: step 1/2.</text>
</comment>
<dbReference type="InterPro" id="IPR015813">
    <property type="entry name" value="Pyrv/PenolPyrv_kinase-like_dom"/>
</dbReference>
<gene>
    <name evidence="6" type="ORF">F3Y22_tig00017627pilonHSYRG00003</name>
</gene>
<proteinExistence type="inferred from homology"/>
<dbReference type="EC" id="2.1.2.11" evidence="3"/>
<dbReference type="UniPathway" id="UPA00028">
    <property type="reaction ID" value="UER00003"/>
</dbReference>
<dbReference type="GO" id="GO:0000287">
    <property type="term" value="F:magnesium ion binding"/>
    <property type="evidence" value="ECO:0007669"/>
    <property type="project" value="TreeGrafter"/>
</dbReference>
<evidence type="ECO:0000256" key="4">
    <source>
        <dbReference type="ARBA" id="ARBA00022679"/>
    </source>
</evidence>
<dbReference type="InterPro" id="IPR003700">
    <property type="entry name" value="Pantoate_hydroxy_MeTrfase"/>
</dbReference>
<evidence type="ECO:0000313" key="6">
    <source>
        <dbReference type="EMBL" id="KAE8721010.1"/>
    </source>
</evidence>
<dbReference type="GO" id="GO:0003864">
    <property type="term" value="F:3-methyl-2-oxobutanoate hydroxymethyltransferase activity"/>
    <property type="evidence" value="ECO:0007669"/>
    <property type="project" value="UniProtKB-EC"/>
</dbReference>
<dbReference type="PANTHER" id="PTHR20881">
    <property type="entry name" value="3-METHYL-2-OXOBUTANOATE HYDROXYMETHYLTRANSFERASE"/>
    <property type="match status" value="1"/>
</dbReference>
<evidence type="ECO:0000313" key="7">
    <source>
        <dbReference type="Proteomes" id="UP000436088"/>
    </source>
</evidence>
<keyword evidence="4" id="KW-0808">Transferase</keyword>
<dbReference type="InterPro" id="IPR040442">
    <property type="entry name" value="Pyrv_kinase-like_dom_sf"/>
</dbReference>
<dbReference type="Pfam" id="PF02548">
    <property type="entry name" value="Pantoate_transf"/>
    <property type="match status" value="1"/>
</dbReference>
<evidence type="ECO:0000256" key="2">
    <source>
        <dbReference type="ARBA" id="ARBA00008676"/>
    </source>
</evidence>
<name>A0A6A3BVX5_HIBSY</name>